<comment type="caution">
    <text evidence="2">The sequence shown here is derived from an EMBL/GenBank/DDBJ whole genome shotgun (WGS) entry which is preliminary data.</text>
</comment>
<accession>A0ABQ5ZYG4</accession>
<gene>
    <name evidence="2" type="ORF">GCM10007878_24530</name>
</gene>
<keyword evidence="3" id="KW-1185">Reference proteome</keyword>
<reference evidence="3" key="1">
    <citation type="journal article" date="2019" name="Int. J. Syst. Evol. Microbiol.">
        <title>The Global Catalogue of Microorganisms (GCM) 10K type strain sequencing project: providing services to taxonomists for standard genome sequencing and annotation.</title>
        <authorList>
            <consortium name="The Broad Institute Genomics Platform"/>
            <consortium name="The Broad Institute Genome Sequencing Center for Infectious Disease"/>
            <person name="Wu L."/>
            <person name="Ma J."/>
        </authorList>
    </citation>
    <scope>NUCLEOTIDE SEQUENCE [LARGE SCALE GENOMIC DNA]</scope>
    <source>
        <strain evidence="3">NBRC 100033</strain>
    </source>
</reference>
<sequence length="258" mass="29588">MRVESRVVNDGSTDGSLNIINLYKGFDDRVKILNQENQGAAVARNNGIVAAKGRYLSILDSDDLFDSNMLEEMFLHAEKTSSKVVLCPFRYIGDIPTAKRGLTILDNFDINQAFDIKNYPDQVFQVAAPNAWSKLFKRDFILKNNIFFQDLKSCNDIYFSYVAIVLSNRTSFLYESYVSYRDNRNGSISSTRGECFNNIIYAMQAVKKILIREGVFNKVKRSFLRRSLNCFAYEIQFVKDADVNEFIKSSSGFLEDNY</sequence>
<organism evidence="2 3">
    <name type="scientific">Marinospirillum insulare</name>
    <dbReference type="NCBI Taxonomy" id="217169"/>
    <lineage>
        <taxon>Bacteria</taxon>
        <taxon>Pseudomonadati</taxon>
        <taxon>Pseudomonadota</taxon>
        <taxon>Gammaproteobacteria</taxon>
        <taxon>Oceanospirillales</taxon>
        <taxon>Oceanospirillaceae</taxon>
        <taxon>Marinospirillum</taxon>
    </lineage>
</organism>
<dbReference type="PANTHER" id="PTHR22916">
    <property type="entry name" value="GLYCOSYLTRANSFERASE"/>
    <property type="match status" value="1"/>
</dbReference>
<dbReference type="Pfam" id="PF00535">
    <property type="entry name" value="Glycos_transf_2"/>
    <property type="match status" value="1"/>
</dbReference>
<dbReference type="PANTHER" id="PTHR22916:SF3">
    <property type="entry name" value="UDP-GLCNAC:BETAGAL BETA-1,3-N-ACETYLGLUCOSAMINYLTRANSFERASE-LIKE PROTEIN 1"/>
    <property type="match status" value="1"/>
</dbReference>
<evidence type="ECO:0000259" key="1">
    <source>
        <dbReference type="Pfam" id="PF00535"/>
    </source>
</evidence>
<dbReference type="InterPro" id="IPR029044">
    <property type="entry name" value="Nucleotide-diphossugar_trans"/>
</dbReference>
<evidence type="ECO:0000313" key="3">
    <source>
        <dbReference type="Proteomes" id="UP001156682"/>
    </source>
</evidence>
<dbReference type="EMBL" id="BSOR01000056">
    <property type="protein sequence ID" value="GLR65014.1"/>
    <property type="molecule type" value="Genomic_DNA"/>
</dbReference>
<dbReference type="InterPro" id="IPR001173">
    <property type="entry name" value="Glyco_trans_2-like"/>
</dbReference>
<evidence type="ECO:0000313" key="2">
    <source>
        <dbReference type="EMBL" id="GLR65014.1"/>
    </source>
</evidence>
<dbReference type="Gene3D" id="3.90.550.10">
    <property type="entry name" value="Spore Coat Polysaccharide Biosynthesis Protein SpsA, Chain A"/>
    <property type="match status" value="1"/>
</dbReference>
<name>A0ABQ5ZYG4_9GAMM</name>
<proteinExistence type="predicted"/>
<dbReference type="RefSeq" id="WP_027851997.1">
    <property type="nucleotide sequence ID" value="NZ_BSOR01000056.1"/>
</dbReference>
<dbReference type="CDD" id="cd00761">
    <property type="entry name" value="Glyco_tranf_GTA_type"/>
    <property type="match status" value="1"/>
</dbReference>
<protein>
    <recommendedName>
        <fullName evidence="1">Glycosyltransferase 2-like domain-containing protein</fullName>
    </recommendedName>
</protein>
<dbReference type="SUPFAM" id="SSF53448">
    <property type="entry name" value="Nucleotide-diphospho-sugar transferases"/>
    <property type="match status" value="1"/>
</dbReference>
<dbReference type="Proteomes" id="UP001156682">
    <property type="component" value="Unassembled WGS sequence"/>
</dbReference>
<feature type="domain" description="Glycosyltransferase 2-like" evidence="1">
    <location>
        <begin position="7"/>
        <end position="103"/>
    </location>
</feature>